<evidence type="ECO:0000313" key="2">
    <source>
        <dbReference type="Proteomes" id="UP001054945"/>
    </source>
</evidence>
<sequence length="120" mass="13722">MQSLPHFTCVPTEAGNGLIYLCSPRATWLKSKRIYLLCRRLPPFFFFSFRFFSFLLRPCLLQPFWLAICLTCEITGSQKMMDAVTGCRSLWLVLMLFATGARCGVDGELIMKLVFSYLSA</sequence>
<dbReference type="AlphaFoldDB" id="A0AAV4N4L8"/>
<name>A0AAV4N4L8_CAEEX</name>
<dbReference type="EMBL" id="BPLR01020488">
    <property type="protein sequence ID" value="GIX79373.1"/>
    <property type="molecule type" value="Genomic_DNA"/>
</dbReference>
<protein>
    <submittedName>
        <fullName evidence="1">Uncharacterized protein</fullName>
    </submittedName>
</protein>
<dbReference type="Proteomes" id="UP001054945">
    <property type="component" value="Unassembled WGS sequence"/>
</dbReference>
<reference evidence="1 2" key="1">
    <citation type="submission" date="2021-06" db="EMBL/GenBank/DDBJ databases">
        <title>Caerostris extrusa draft genome.</title>
        <authorList>
            <person name="Kono N."/>
            <person name="Arakawa K."/>
        </authorList>
    </citation>
    <scope>NUCLEOTIDE SEQUENCE [LARGE SCALE GENOMIC DNA]</scope>
</reference>
<proteinExistence type="predicted"/>
<evidence type="ECO:0000313" key="1">
    <source>
        <dbReference type="EMBL" id="GIX79373.1"/>
    </source>
</evidence>
<accession>A0AAV4N4L8</accession>
<keyword evidence="2" id="KW-1185">Reference proteome</keyword>
<gene>
    <name evidence="1" type="ORF">CEXT_412661</name>
</gene>
<comment type="caution">
    <text evidence="1">The sequence shown here is derived from an EMBL/GenBank/DDBJ whole genome shotgun (WGS) entry which is preliminary data.</text>
</comment>
<organism evidence="1 2">
    <name type="scientific">Caerostris extrusa</name>
    <name type="common">Bark spider</name>
    <name type="synonym">Caerostris bankana</name>
    <dbReference type="NCBI Taxonomy" id="172846"/>
    <lineage>
        <taxon>Eukaryota</taxon>
        <taxon>Metazoa</taxon>
        <taxon>Ecdysozoa</taxon>
        <taxon>Arthropoda</taxon>
        <taxon>Chelicerata</taxon>
        <taxon>Arachnida</taxon>
        <taxon>Araneae</taxon>
        <taxon>Araneomorphae</taxon>
        <taxon>Entelegynae</taxon>
        <taxon>Araneoidea</taxon>
        <taxon>Araneidae</taxon>
        <taxon>Caerostris</taxon>
    </lineage>
</organism>